<dbReference type="AlphaFoldDB" id="A0A5B7H1Z8"/>
<protein>
    <submittedName>
        <fullName evidence="1">Uncharacterized protein</fullName>
    </submittedName>
</protein>
<reference evidence="1 2" key="1">
    <citation type="submission" date="2019-05" db="EMBL/GenBank/DDBJ databases">
        <title>Another draft genome of Portunus trituberculatus and its Hox gene families provides insights of decapod evolution.</title>
        <authorList>
            <person name="Jeong J.-H."/>
            <person name="Song I."/>
            <person name="Kim S."/>
            <person name="Choi T."/>
            <person name="Kim D."/>
            <person name="Ryu S."/>
            <person name="Kim W."/>
        </authorList>
    </citation>
    <scope>NUCLEOTIDE SEQUENCE [LARGE SCALE GENOMIC DNA]</scope>
    <source>
        <tissue evidence="1">Muscle</tissue>
    </source>
</reference>
<organism evidence="1 2">
    <name type="scientific">Portunus trituberculatus</name>
    <name type="common">Swimming crab</name>
    <name type="synonym">Neptunus trituberculatus</name>
    <dbReference type="NCBI Taxonomy" id="210409"/>
    <lineage>
        <taxon>Eukaryota</taxon>
        <taxon>Metazoa</taxon>
        <taxon>Ecdysozoa</taxon>
        <taxon>Arthropoda</taxon>
        <taxon>Crustacea</taxon>
        <taxon>Multicrustacea</taxon>
        <taxon>Malacostraca</taxon>
        <taxon>Eumalacostraca</taxon>
        <taxon>Eucarida</taxon>
        <taxon>Decapoda</taxon>
        <taxon>Pleocyemata</taxon>
        <taxon>Brachyura</taxon>
        <taxon>Eubrachyura</taxon>
        <taxon>Portunoidea</taxon>
        <taxon>Portunidae</taxon>
        <taxon>Portuninae</taxon>
        <taxon>Portunus</taxon>
    </lineage>
</organism>
<name>A0A5B7H1Z8_PORTR</name>
<evidence type="ECO:0000313" key="2">
    <source>
        <dbReference type="Proteomes" id="UP000324222"/>
    </source>
</evidence>
<dbReference type="EMBL" id="VSRR010020123">
    <property type="protein sequence ID" value="MPC62854.1"/>
    <property type="molecule type" value="Genomic_DNA"/>
</dbReference>
<proteinExistence type="predicted"/>
<comment type="caution">
    <text evidence="1">The sequence shown here is derived from an EMBL/GenBank/DDBJ whole genome shotgun (WGS) entry which is preliminary data.</text>
</comment>
<keyword evidence="2" id="KW-1185">Reference proteome</keyword>
<evidence type="ECO:0000313" key="1">
    <source>
        <dbReference type="EMBL" id="MPC62854.1"/>
    </source>
</evidence>
<sequence length="73" mass="7788">MPRLRLMRCGCVTVPRRYHQEVAWGRGRGAEGGGGGVGGGGLAVWFYFTTSPPFTLFLSTSPSQPPSRPPLAP</sequence>
<accession>A0A5B7H1Z8</accession>
<gene>
    <name evidence="1" type="ORF">E2C01_056944</name>
</gene>
<dbReference type="Proteomes" id="UP000324222">
    <property type="component" value="Unassembled WGS sequence"/>
</dbReference>